<keyword evidence="1" id="KW-1133">Transmembrane helix</keyword>
<proteinExistence type="predicted"/>
<evidence type="ECO:0000313" key="2">
    <source>
        <dbReference type="EMBL" id="BAO28221.1"/>
    </source>
</evidence>
<protein>
    <submittedName>
        <fullName evidence="2">Uncharacterized protein</fullName>
    </submittedName>
</protein>
<dbReference type="HOGENOM" id="CLU_2756352_0_0_4"/>
<dbReference type="Proteomes" id="UP000031637">
    <property type="component" value="Chromosome"/>
</dbReference>
<sequence length="70" mass="7580">MARIALENGGDSARPFCATGAKVWWIFAAIAGAQAGAWFMATRAKPAWVKRFYGGLLLAVAAKLIWDVMH</sequence>
<keyword evidence="3" id="KW-1185">Reference proteome</keyword>
<organism evidence="2 3">
    <name type="scientific">Sulfuritalea hydrogenivorans sk43H</name>
    <dbReference type="NCBI Taxonomy" id="1223802"/>
    <lineage>
        <taxon>Bacteria</taxon>
        <taxon>Pseudomonadati</taxon>
        <taxon>Pseudomonadota</taxon>
        <taxon>Betaproteobacteria</taxon>
        <taxon>Nitrosomonadales</taxon>
        <taxon>Sterolibacteriaceae</taxon>
        <taxon>Sulfuritalea</taxon>
    </lineage>
</organism>
<evidence type="ECO:0000256" key="1">
    <source>
        <dbReference type="SAM" id="Phobius"/>
    </source>
</evidence>
<keyword evidence="1" id="KW-0472">Membrane</keyword>
<reference evidence="2 3" key="1">
    <citation type="journal article" date="2014" name="Syst. Appl. Microbiol.">
        <title>Complete genomes of freshwater sulfur oxidizers Sulfuricella denitrificans skB26 and Sulfuritalea hydrogenivorans sk43H: genetic insights into the sulfur oxidation pathway of betaproteobacteria.</title>
        <authorList>
            <person name="Watanabe T."/>
            <person name="Kojima H."/>
            <person name="Fukui M."/>
        </authorList>
    </citation>
    <scope>NUCLEOTIDE SEQUENCE [LARGE SCALE GENOMIC DNA]</scope>
    <source>
        <strain evidence="2">DSM22779</strain>
    </source>
</reference>
<dbReference type="AlphaFoldDB" id="W0SB30"/>
<dbReference type="KEGG" id="shd:SUTH_00407"/>
<keyword evidence="1" id="KW-0812">Transmembrane</keyword>
<dbReference type="STRING" id="1223802.SUTH_00407"/>
<evidence type="ECO:0000313" key="3">
    <source>
        <dbReference type="Proteomes" id="UP000031637"/>
    </source>
</evidence>
<dbReference type="RefSeq" id="WP_041096691.1">
    <property type="nucleotide sequence ID" value="NZ_AP012547.1"/>
</dbReference>
<feature type="transmembrane region" description="Helical" evidence="1">
    <location>
        <begin position="23"/>
        <end position="40"/>
    </location>
</feature>
<name>W0SB30_9PROT</name>
<gene>
    <name evidence="2" type="ORF">SUTH_00407</name>
</gene>
<accession>W0SB30</accession>
<dbReference type="EMBL" id="AP012547">
    <property type="protein sequence ID" value="BAO28221.1"/>
    <property type="molecule type" value="Genomic_DNA"/>
</dbReference>